<dbReference type="EMBL" id="KI630180">
    <property type="protein sequence ID" value="EYU45582.1"/>
    <property type="molecule type" value="Genomic_DNA"/>
</dbReference>
<keyword evidence="2" id="KW-1185">Reference proteome</keyword>
<protein>
    <submittedName>
        <fullName evidence="1">Uncharacterized protein</fullName>
    </submittedName>
</protein>
<evidence type="ECO:0000313" key="2">
    <source>
        <dbReference type="Proteomes" id="UP000030748"/>
    </source>
</evidence>
<dbReference type="AlphaFoldDB" id="A0A022RYI6"/>
<dbReference type="Proteomes" id="UP000030748">
    <property type="component" value="Unassembled WGS sequence"/>
</dbReference>
<gene>
    <name evidence="1" type="ORF">MIMGU_mgv11b016024mg</name>
</gene>
<proteinExistence type="predicted"/>
<organism evidence="1 2">
    <name type="scientific">Erythranthe guttata</name>
    <name type="common">Yellow monkey flower</name>
    <name type="synonym">Mimulus guttatus</name>
    <dbReference type="NCBI Taxonomy" id="4155"/>
    <lineage>
        <taxon>Eukaryota</taxon>
        <taxon>Viridiplantae</taxon>
        <taxon>Streptophyta</taxon>
        <taxon>Embryophyta</taxon>
        <taxon>Tracheophyta</taxon>
        <taxon>Spermatophyta</taxon>
        <taxon>Magnoliopsida</taxon>
        <taxon>eudicotyledons</taxon>
        <taxon>Gunneridae</taxon>
        <taxon>Pentapetalae</taxon>
        <taxon>asterids</taxon>
        <taxon>lamiids</taxon>
        <taxon>Lamiales</taxon>
        <taxon>Phrymaceae</taxon>
        <taxon>Erythranthe</taxon>
    </lineage>
</organism>
<name>A0A022RYI6_ERYGU</name>
<accession>A0A022RYI6</accession>
<feature type="non-terminal residue" evidence="1">
    <location>
        <position position="52"/>
    </location>
</feature>
<sequence>MNSSGFLSNSYSASSRFSFAGRFNRATVASPHYTASCWVSTSISFKINASST</sequence>
<reference evidence="1 2" key="1">
    <citation type="journal article" date="2013" name="Proc. Natl. Acad. Sci. U.S.A.">
        <title>Fine-scale variation in meiotic recombination in Mimulus inferred from population shotgun sequencing.</title>
        <authorList>
            <person name="Hellsten U."/>
            <person name="Wright K.M."/>
            <person name="Jenkins J."/>
            <person name="Shu S."/>
            <person name="Yuan Y."/>
            <person name="Wessler S.R."/>
            <person name="Schmutz J."/>
            <person name="Willis J.H."/>
            <person name="Rokhsar D.S."/>
        </authorList>
    </citation>
    <scope>NUCLEOTIDE SEQUENCE [LARGE SCALE GENOMIC DNA]</scope>
    <source>
        <strain evidence="2">cv. DUN x IM62</strain>
    </source>
</reference>
<evidence type="ECO:0000313" key="1">
    <source>
        <dbReference type="EMBL" id="EYU45582.1"/>
    </source>
</evidence>